<evidence type="ECO:0000256" key="1">
    <source>
        <dbReference type="ARBA" id="ARBA00023125"/>
    </source>
</evidence>
<proteinExistence type="predicted"/>
<evidence type="ECO:0000313" key="5">
    <source>
        <dbReference type="Proteomes" id="UP001589733"/>
    </source>
</evidence>
<keyword evidence="1 2" id="KW-0238">DNA-binding</keyword>
<dbReference type="Gene3D" id="1.10.357.10">
    <property type="entry name" value="Tetracycline Repressor, domain 2"/>
    <property type="match status" value="1"/>
</dbReference>
<dbReference type="PROSITE" id="PS01081">
    <property type="entry name" value="HTH_TETR_1"/>
    <property type="match status" value="1"/>
</dbReference>
<evidence type="ECO:0000313" key="4">
    <source>
        <dbReference type="EMBL" id="MFB9990910.1"/>
    </source>
</evidence>
<dbReference type="InterPro" id="IPR001647">
    <property type="entry name" value="HTH_TetR"/>
</dbReference>
<sequence length="203" mass="22115">MRETLQAQLTATKRQHVLDAAARVFAEKGFHAATIKDVATAAGVAHGSIYTYFENKEALLLGLFDLMSAQARVQAAASGTPDDPDQLLRATVHQPLAALTSGNAELFRIIFSEALINRAFSERLRTQILEPMILASAELLKSTVFADAPLPPDFDLRVRAVSGLMLGTILQRVLHDDLLETRWDEMPALLVNVLLQGVKGTTP</sequence>
<organism evidence="4 5">
    <name type="scientific">Deinococcus oregonensis</name>
    <dbReference type="NCBI Taxonomy" id="1805970"/>
    <lineage>
        <taxon>Bacteria</taxon>
        <taxon>Thermotogati</taxon>
        <taxon>Deinococcota</taxon>
        <taxon>Deinococci</taxon>
        <taxon>Deinococcales</taxon>
        <taxon>Deinococcaceae</taxon>
        <taxon>Deinococcus</taxon>
    </lineage>
</organism>
<keyword evidence="5" id="KW-1185">Reference proteome</keyword>
<evidence type="ECO:0000256" key="2">
    <source>
        <dbReference type="PROSITE-ProRule" id="PRU00335"/>
    </source>
</evidence>
<dbReference type="InterPro" id="IPR023772">
    <property type="entry name" value="DNA-bd_HTH_TetR-type_CS"/>
</dbReference>
<name>A0ABV6ATZ8_9DEIO</name>
<dbReference type="InterPro" id="IPR050109">
    <property type="entry name" value="HTH-type_TetR-like_transc_reg"/>
</dbReference>
<comment type="caution">
    <text evidence="4">The sequence shown here is derived from an EMBL/GenBank/DDBJ whole genome shotgun (WGS) entry which is preliminary data.</text>
</comment>
<dbReference type="PANTHER" id="PTHR30055:SF226">
    <property type="entry name" value="HTH-TYPE TRANSCRIPTIONAL REGULATOR PKSA"/>
    <property type="match status" value="1"/>
</dbReference>
<dbReference type="PANTHER" id="PTHR30055">
    <property type="entry name" value="HTH-TYPE TRANSCRIPTIONAL REGULATOR RUTR"/>
    <property type="match status" value="1"/>
</dbReference>
<reference evidence="4 5" key="1">
    <citation type="submission" date="2024-09" db="EMBL/GenBank/DDBJ databases">
        <authorList>
            <person name="Sun Q."/>
            <person name="Mori K."/>
        </authorList>
    </citation>
    <scope>NUCLEOTIDE SEQUENCE [LARGE SCALE GENOMIC DNA]</scope>
    <source>
        <strain evidence="4 5">JCM 13503</strain>
    </source>
</reference>
<feature type="DNA-binding region" description="H-T-H motif" evidence="2">
    <location>
        <begin position="34"/>
        <end position="53"/>
    </location>
</feature>
<dbReference type="Pfam" id="PF00440">
    <property type="entry name" value="TetR_N"/>
    <property type="match status" value="1"/>
</dbReference>
<dbReference type="Proteomes" id="UP001589733">
    <property type="component" value="Unassembled WGS sequence"/>
</dbReference>
<dbReference type="RefSeq" id="WP_380005325.1">
    <property type="nucleotide sequence ID" value="NZ_JBHLYR010000010.1"/>
</dbReference>
<dbReference type="InterPro" id="IPR009057">
    <property type="entry name" value="Homeodomain-like_sf"/>
</dbReference>
<accession>A0ABV6ATZ8</accession>
<protein>
    <submittedName>
        <fullName evidence="4">TetR/AcrR family transcriptional regulator</fullName>
    </submittedName>
</protein>
<evidence type="ECO:0000259" key="3">
    <source>
        <dbReference type="PROSITE" id="PS50977"/>
    </source>
</evidence>
<dbReference type="EMBL" id="JBHLYR010000010">
    <property type="protein sequence ID" value="MFB9990910.1"/>
    <property type="molecule type" value="Genomic_DNA"/>
</dbReference>
<feature type="domain" description="HTH tetR-type" evidence="3">
    <location>
        <begin position="11"/>
        <end position="71"/>
    </location>
</feature>
<dbReference type="PROSITE" id="PS50977">
    <property type="entry name" value="HTH_TETR_2"/>
    <property type="match status" value="1"/>
</dbReference>
<dbReference type="SUPFAM" id="SSF46689">
    <property type="entry name" value="Homeodomain-like"/>
    <property type="match status" value="1"/>
</dbReference>
<gene>
    <name evidence="4" type="ORF">ACFFLM_02795</name>
</gene>
<dbReference type="PRINTS" id="PR00455">
    <property type="entry name" value="HTHTETR"/>
</dbReference>